<dbReference type="PROSITE" id="PS50020">
    <property type="entry name" value="WW_DOMAIN_2"/>
    <property type="match status" value="2"/>
</dbReference>
<dbReference type="SMART" id="SM00456">
    <property type="entry name" value="WW"/>
    <property type="match status" value="2"/>
</dbReference>
<dbReference type="CDD" id="cd06731">
    <property type="entry name" value="PDZ1_MAGI-1_3-like"/>
    <property type="match status" value="1"/>
</dbReference>
<dbReference type="InterPro" id="IPR001478">
    <property type="entry name" value="PDZ"/>
</dbReference>
<name>A0A1B6KCP8_9HEMI</name>
<feature type="compositionally biased region" description="Polar residues" evidence="4">
    <location>
        <begin position="406"/>
        <end position="418"/>
    </location>
</feature>
<dbReference type="InterPro" id="IPR001202">
    <property type="entry name" value="WW_dom"/>
</dbReference>
<dbReference type="AlphaFoldDB" id="A0A1B6KCP8"/>
<feature type="compositionally biased region" description="Polar residues" evidence="4">
    <location>
        <begin position="758"/>
        <end position="767"/>
    </location>
</feature>
<dbReference type="CDD" id="cd00201">
    <property type="entry name" value="WW"/>
    <property type="match status" value="2"/>
</dbReference>
<evidence type="ECO:0000313" key="8">
    <source>
        <dbReference type="EMBL" id="JAT09223.1"/>
    </source>
</evidence>
<dbReference type="Gene3D" id="2.20.70.10">
    <property type="match status" value="2"/>
</dbReference>
<dbReference type="Pfam" id="PF00595">
    <property type="entry name" value="PDZ"/>
    <property type="match status" value="1"/>
</dbReference>
<dbReference type="GO" id="GO:0007165">
    <property type="term" value="P:signal transduction"/>
    <property type="evidence" value="ECO:0007669"/>
    <property type="project" value="TreeGrafter"/>
</dbReference>
<feature type="region of interest" description="Disordered" evidence="4">
    <location>
        <begin position="745"/>
        <end position="771"/>
    </location>
</feature>
<evidence type="ECO:0000259" key="7">
    <source>
        <dbReference type="PROSITE" id="PS50106"/>
    </source>
</evidence>
<dbReference type="InterPro" id="IPR036020">
    <property type="entry name" value="WW_dom_sf"/>
</dbReference>
<dbReference type="PROSITE" id="PS50106">
    <property type="entry name" value="PDZ"/>
    <property type="match status" value="3"/>
</dbReference>
<dbReference type="EMBL" id="GEBQ01030754">
    <property type="protein sequence ID" value="JAT09223.1"/>
    <property type="molecule type" value="Transcribed_RNA"/>
</dbReference>
<sequence length="839" mass="93230">MLKTGQKRPNTPNTPKAEAEEEAGGAAVAEEHWQNSLQVVTITALEDGTLNFSIGGGSDSGEFAYITDVSQGKVNCISGVLNEYDILLEIQGQKVAGYTRRDTVAWLNHCCRSGNPVNLKTTPAGSITRDLRLFLNTRFQKGSVDHDLQNTIRDNLYLRTVPVTTRSPRDGEVNGVDYTFLSPQDFQQLEESGSLLESGIYEGNHYGTPKPSKEPYVSLPQSIGGAVVPGSSTNVVFPGAHPSSEGKRRRNRSNVEAMAAKNVPDHSSNGPTNPEDMSPKREKGPLPNYFQAGDPNSDPLLLDLGPLPPKWEKAYTEKGEVYFIDHNSSTSHWLDPRLSKFQKKSLEDCTDDELPYGWERIDDPLYGTYYIDHVNRLTQYENPVIQAKSARIHGSRSSEGDEGENLTLSQPPNGNSSGIVMRPNHNNDCRDGDRENNFFTLNPHELMGERIHSTLVKSLRGLGFTIVGGDDSKEEFLQIKSVVPNGPAWLEGKLQTGDVLVYVNEKCVLGYTHHDMVSVFQSISPGETVRLEVCRGYPLPFDPNDPNTEVVTTVAVNAPDSESVDPHVYMEQEIYLKNNNFLDINNANDMTNQSVKSLPDLYSERDGAGDGEAAARPSSTDLILGADTRPEYLTIPIVKGAMGFGFTIADSAYGQKVKKILDRQRCKNLMEGDILVEINNICVRNMCHGEVVQVLKDCTRNEEATVTVQRGGLRPIKKEDSKYRSKTPTVELYGTRPKEVVAGRPKTPLVDSRGRVKTPTQEELSQSGEERWKYPPDPSYYNGYCLDSLPGYYVKRKESTSFEHEQPHSALSELRYPGLRMRPNMEYAESVVTLLRQET</sequence>
<dbReference type="Pfam" id="PF00397">
    <property type="entry name" value="WW"/>
    <property type="match status" value="1"/>
</dbReference>
<evidence type="ECO:0008006" key="9">
    <source>
        <dbReference type="Google" id="ProtNLM"/>
    </source>
</evidence>
<dbReference type="InterPro" id="IPR020590">
    <property type="entry name" value="Guanylate_kinase_CS"/>
</dbReference>
<proteinExistence type="predicted"/>
<protein>
    <recommendedName>
        <fullName evidence="9">Membrane-associated guanylate kinase, WW and PDZ domain-containing protein 1</fullName>
    </recommendedName>
</protein>
<keyword evidence="3" id="KW-0472">Membrane</keyword>
<dbReference type="GO" id="GO:0005737">
    <property type="term" value="C:cytoplasm"/>
    <property type="evidence" value="ECO:0007669"/>
    <property type="project" value="TreeGrafter"/>
</dbReference>
<dbReference type="PROSITE" id="PS50052">
    <property type="entry name" value="GUANYLATE_KINASE_2"/>
    <property type="match status" value="1"/>
</dbReference>
<dbReference type="InterPro" id="IPR036034">
    <property type="entry name" value="PDZ_sf"/>
</dbReference>
<dbReference type="InterPro" id="IPR008145">
    <property type="entry name" value="GK/Ca_channel_bsu"/>
</dbReference>
<feature type="domain" description="PDZ" evidence="7">
    <location>
        <begin position="39"/>
        <end position="107"/>
    </location>
</feature>
<dbReference type="Gene3D" id="3.30.63.10">
    <property type="entry name" value="Guanylate Kinase phosphate binding domain"/>
    <property type="match status" value="1"/>
</dbReference>
<dbReference type="FunFam" id="3.30.63.10:FF:000003">
    <property type="entry name" value="Membrane-associated guanylate kinase, WW and PDZ domain-containing protein 3 isoform 1"/>
    <property type="match status" value="1"/>
</dbReference>
<feature type="domain" description="PDZ" evidence="7">
    <location>
        <begin position="634"/>
        <end position="697"/>
    </location>
</feature>
<feature type="region of interest" description="Disordered" evidence="4">
    <location>
        <begin position="391"/>
        <end position="419"/>
    </location>
</feature>
<dbReference type="GO" id="GO:0016020">
    <property type="term" value="C:membrane"/>
    <property type="evidence" value="ECO:0007669"/>
    <property type="project" value="UniProtKB-SubCell"/>
</dbReference>
<feature type="domain" description="WW" evidence="5">
    <location>
        <begin position="352"/>
        <end position="385"/>
    </location>
</feature>
<evidence type="ECO:0000259" key="5">
    <source>
        <dbReference type="PROSITE" id="PS50020"/>
    </source>
</evidence>
<evidence type="ECO:0000259" key="6">
    <source>
        <dbReference type="PROSITE" id="PS50052"/>
    </source>
</evidence>
<dbReference type="Pfam" id="PF00625">
    <property type="entry name" value="Guanylate_kin"/>
    <property type="match status" value="1"/>
</dbReference>
<dbReference type="SMART" id="SM00072">
    <property type="entry name" value="GuKc"/>
    <property type="match status" value="1"/>
</dbReference>
<dbReference type="FunFam" id="2.30.42.10:FF:000144">
    <property type="entry name" value="Membrane associated guanylate kinase, WW and PDZ domain containing 2"/>
    <property type="match status" value="1"/>
</dbReference>
<dbReference type="SMART" id="SM00228">
    <property type="entry name" value="PDZ"/>
    <property type="match status" value="3"/>
</dbReference>
<dbReference type="FunFam" id="2.20.70.10:FF:000001">
    <property type="entry name" value="Membrane-associated guanylate kinase, WW and PDZ domain-containing protein 1"/>
    <property type="match status" value="1"/>
</dbReference>
<feature type="region of interest" description="Disordered" evidence="4">
    <location>
        <begin position="259"/>
        <end position="289"/>
    </location>
</feature>
<dbReference type="InterPro" id="IPR027417">
    <property type="entry name" value="P-loop_NTPase"/>
</dbReference>
<feature type="domain" description="PDZ" evidence="7">
    <location>
        <begin position="452"/>
        <end position="522"/>
    </location>
</feature>
<feature type="domain" description="WW" evidence="5">
    <location>
        <begin position="305"/>
        <end position="338"/>
    </location>
</feature>
<dbReference type="PANTHER" id="PTHR10316">
    <property type="entry name" value="MEMBRANE ASSOCIATED GUANYLATE KINASE-RELATED"/>
    <property type="match status" value="1"/>
</dbReference>
<dbReference type="InterPro" id="IPR008144">
    <property type="entry name" value="Guanylate_kin-like_dom"/>
</dbReference>
<dbReference type="PROSITE" id="PS00856">
    <property type="entry name" value="GUANYLATE_KINASE_1"/>
    <property type="match status" value="1"/>
</dbReference>
<feature type="domain" description="Guanylate kinase-like" evidence="6">
    <location>
        <begin position="128"/>
        <end position="208"/>
    </location>
</feature>
<comment type="subcellular location">
    <subcellularLocation>
        <location evidence="1">Membrane</location>
        <topology evidence="1">Peripheral membrane protein</topology>
    </subcellularLocation>
</comment>
<dbReference type="FunFam" id="2.30.42.10:FF:000005">
    <property type="entry name" value="Membrane associated guanylate kinase, WW and PDZ domain containing 1"/>
    <property type="match status" value="1"/>
</dbReference>
<feature type="non-terminal residue" evidence="8">
    <location>
        <position position="839"/>
    </location>
</feature>
<dbReference type="SUPFAM" id="SSF50156">
    <property type="entry name" value="PDZ domain-like"/>
    <property type="match status" value="3"/>
</dbReference>
<dbReference type="PANTHER" id="PTHR10316:SF40">
    <property type="entry name" value="LD27118P"/>
    <property type="match status" value="1"/>
</dbReference>
<evidence type="ECO:0000256" key="4">
    <source>
        <dbReference type="SAM" id="MobiDB-lite"/>
    </source>
</evidence>
<accession>A0A1B6KCP8</accession>
<dbReference type="PROSITE" id="PS01159">
    <property type="entry name" value="WW_DOMAIN_1"/>
    <property type="match status" value="1"/>
</dbReference>
<evidence type="ECO:0000256" key="3">
    <source>
        <dbReference type="ARBA" id="ARBA00023136"/>
    </source>
</evidence>
<feature type="region of interest" description="Disordered" evidence="4">
    <location>
        <begin position="1"/>
        <end position="28"/>
    </location>
</feature>
<keyword evidence="2" id="KW-0677">Repeat</keyword>
<dbReference type="SUPFAM" id="SSF52540">
    <property type="entry name" value="P-loop containing nucleoside triphosphate hydrolases"/>
    <property type="match status" value="1"/>
</dbReference>
<gene>
    <name evidence="8" type="ORF">g.23236</name>
</gene>
<reference evidence="8" key="1">
    <citation type="submission" date="2015-11" db="EMBL/GenBank/DDBJ databases">
        <title>De novo transcriptome assembly of four potential Pierce s Disease insect vectors from Arizona vineyards.</title>
        <authorList>
            <person name="Tassone E.E."/>
        </authorList>
    </citation>
    <scope>NUCLEOTIDE SEQUENCE</scope>
</reference>
<evidence type="ECO:0000256" key="2">
    <source>
        <dbReference type="ARBA" id="ARBA00022737"/>
    </source>
</evidence>
<dbReference type="Gene3D" id="2.30.42.10">
    <property type="match status" value="3"/>
</dbReference>
<dbReference type="CDD" id="cd06732">
    <property type="entry name" value="PDZ2_MAGI-1_3-like"/>
    <property type="match status" value="1"/>
</dbReference>
<evidence type="ECO:0000256" key="1">
    <source>
        <dbReference type="ARBA" id="ARBA00004170"/>
    </source>
</evidence>
<dbReference type="SUPFAM" id="SSF51045">
    <property type="entry name" value="WW domain"/>
    <property type="match status" value="2"/>
</dbReference>
<organism evidence="8">
    <name type="scientific">Graphocephala atropunctata</name>
    <dbReference type="NCBI Taxonomy" id="36148"/>
    <lineage>
        <taxon>Eukaryota</taxon>
        <taxon>Metazoa</taxon>
        <taxon>Ecdysozoa</taxon>
        <taxon>Arthropoda</taxon>
        <taxon>Hexapoda</taxon>
        <taxon>Insecta</taxon>
        <taxon>Pterygota</taxon>
        <taxon>Neoptera</taxon>
        <taxon>Paraneoptera</taxon>
        <taxon>Hemiptera</taxon>
        <taxon>Auchenorrhyncha</taxon>
        <taxon>Membracoidea</taxon>
        <taxon>Cicadellidae</taxon>
        <taxon>Cicadellinae</taxon>
        <taxon>Cicadellini</taxon>
        <taxon>Graphocephala</taxon>
    </lineage>
</organism>